<evidence type="ECO:0000313" key="1">
    <source>
        <dbReference type="EMBL" id="ACZ35740.1"/>
    </source>
</evidence>
<dbReference type="KEGG" id="vg:8676823"/>
<dbReference type="NCBIfam" id="NF033952">
    <property type="entry name" value="AcrID1_fam"/>
    <property type="match status" value="1"/>
</dbReference>
<sequence length="92" mass="10802">MAKTLHELIDDFFKSQDKQLVIYFAEKVEVDEAEFKELVGNYVPIDFVVTGKVNVDLYYIINKGYVEIGYIKKEQGKYQLLSIHAYKECEQQ</sequence>
<dbReference type="GeneID" id="8676823"/>
<dbReference type="Gene3D" id="3.30.160.300">
    <property type="match status" value="1"/>
</dbReference>
<proteinExistence type="predicted"/>
<reference evidence="1 2" key="1">
    <citation type="journal article" date="2009" name="Environ. Microbiol.">
        <title>Four newly isolated fuselloviruses from extreme geothermal environments reveal unusual morphologies and a possible interviral recombination mechanism.</title>
        <authorList>
            <person name="Redder P."/>
            <person name="Peng X."/>
            <person name="Brugger K."/>
            <person name="Shah S.A."/>
            <person name="Roesch F."/>
            <person name="Greve B."/>
            <person name="She Q."/>
            <person name="Schleper C."/>
            <person name="Forterre P."/>
            <person name="Garrett R.A."/>
            <person name="Prangishvili D."/>
        </authorList>
    </citation>
    <scope>NUCLEOTIDE SEQUENCE [LARGE SCALE GENOMIC DNA]</scope>
</reference>
<accession>D1GF39</accession>
<protein>
    <submittedName>
        <fullName evidence="1">Uncharacterized protein</fullName>
    </submittedName>
</protein>
<dbReference type="RefSeq" id="YP_003331471.1">
    <property type="nucleotide sequence ID" value="NC_013587.1"/>
</dbReference>
<dbReference type="EMBL" id="FJ870915">
    <property type="protein sequence ID" value="ACZ35740.1"/>
    <property type="molecule type" value="Genomic_DNA"/>
</dbReference>
<keyword evidence="2" id="KW-1185">Reference proteome</keyword>
<dbReference type="InterPro" id="IPR009804">
    <property type="entry name" value="SIFV_Orf14"/>
</dbReference>
<dbReference type="Pfam" id="PF07118">
    <property type="entry name" value="DUF1374"/>
    <property type="match status" value="1"/>
</dbReference>
<name>D1GF39_9VIRU</name>
<organism evidence="1 2">
    <name type="scientific">Sulfolobus spindle-shaped virus 6</name>
    <dbReference type="NCBI Taxonomy" id="693627"/>
    <lineage>
        <taxon>Viruses</taxon>
        <taxon>Viruses incertae sedis</taxon>
        <taxon>Fuselloviridae</taxon>
        <taxon>Betafusellovirus</taxon>
        <taxon>Betafusellovirus hveragerdiense</taxon>
    </lineage>
</organism>
<evidence type="ECO:0000313" key="2">
    <source>
        <dbReference type="Proteomes" id="UP000009164"/>
    </source>
</evidence>
<dbReference type="Proteomes" id="UP000009164">
    <property type="component" value="Segment"/>
</dbReference>